<organism evidence="4 5">
    <name type="scientific">Musa balbisiana</name>
    <name type="common">Banana</name>
    <dbReference type="NCBI Taxonomy" id="52838"/>
    <lineage>
        <taxon>Eukaryota</taxon>
        <taxon>Viridiplantae</taxon>
        <taxon>Streptophyta</taxon>
        <taxon>Embryophyta</taxon>
        <taxon>Tracheophyta</taxon>
        <taxon>Spermatophyta</taxon>
        <taxon>Magnoliopsida</taxon>
        <taxon>Liliopsida</taxon>
        <taxon>Zingiberales</taxon>
        <taxon>Musaceae</taxon>
        <taxon>Musa</taxon>
    </lineage>
</organism>
<feature type="region of interest" description="Disordered" evidence="2">
    <location>
        <begin position="172"/>
        <end position="217"/>
    </location>
</feature>
<evidence type="ECO:0000313" key="4">
    <source>
        <dbReference type="EMBL" id="THU69966.1"/>
    </source>
</evidence>
<evidence type="ECO:0000256" key="1">
    <source>
        <dbReference type="ARBA" id="ARBA00007945"/>
    </source>
</evidence>
<dbReference type="STRING" id="52838.A0A4S8K527"/>
<reference evidence="4 5" key="1">
    <citation type="journal article" date="2019" name="Nat. Plants">
        <title>Genome sequencing of Musa balbisiana reveals subgenome evolution and function divergence in polyploid bananas.</title>
        <authorList>
            <person name="Yao X."/>
        </authorList>
    </citation>
    <scope>NUCLEOTIDE SEQUENCE [LARGE SCALE GENOMIC DNA]</scope>
    <source>
        <strain evidence="5">cv. DH-PKW</strain>
        <tissue evidence="4">Leaves</tissue>
    </source>
</reference>
<evidence type="ECO:0000256" key="2">
    <source>
        <dbReference type="SAM" id="MobiDB-lite"/>
    </source>
</evidence>
<dbReference type="AlphaFoldDB" id="A0A4S8K527"/>
<comment type="caution">
    <text evidence="4">The sequence shown here is derived from an EMBL/GenBank/DDBJ whole genome shotgun (WGS) entry which is preliminary data.</text>
</comment>
<dbReference type="Pfam" id="PF05030">
    <property type="entry name" value="SSXT"/>
    <property type="match status" value="1"/>
</dbReference>
<accession>A0A4S8K527</accession>
<sequence length="217" mass="23168">MQQHLMQMQQPMMAAYASPNQVTTDIIQQYLDENKQLILAILDNQNAGKADECAENQAKLQRNLMYLAAIADSQQQVPTLAQFPPNTVMQSGPRYVQYQQAQQMTPPQSLLAARSSMLYAQSPMSSLQHQAALHSQLGVSSGGNTGFNMLHGEASVGGNTALAAGVYSDFGGRSTNSAKQEAGNAVSTEARGGNSGRQNGDGTEPPYLKGSSEEEGN</sequence>
<protein>
    <recommendedName>
        <fullName evidence="3">SS18 N-terminal domain-containing protein</fullName>
    </recommendedName>
</protein>
<name>A0A4S8K527_MUSBA</name>
<dbReference type="EMBL" id="PYDT01000002">
    <property type="protein sequence ID" value="THU69966.1"/>
    <property type="molecule type" value="Genomic_DNA"/>
</dbReference>
<comment type="similarity">
    <text evidence="1">Belongs to the SS18 family.</text>
</comment>
<evidence type="ECO:0000313" key="5">
    <source>
        <dbReference type="Proteomes" id="UP000317650"/>
    </source>
</evidence>
<gene>
    <name evidence="4" type="ORF">C4D60_Mb08t19980</name>
</gene>
<evidence type="ECO:0000259" key="3">
    <source>
        <dbReference type="Pfam" id="PF05030"/>
    </source>
</evidence>
<dbReference type="Proteomes" id="UP000317650">
    <property type="component" value="Chromosome 8"/>
</dbReference>
<keyword evidence="5" id="KW-1185">Reference proteome</keyword>
<proteinExistence type="inferred from homology"/>
<dbReference type="InterPro" id="IPR007726">
    <property type="entry name" value="SS18_N"/>
</dbReference>
<feature type="domain" description="SS18 N-terminal" evidence="3">
    <location>
        <begin position="20"/>
        <end position="77"/>
    </location>
</feature>